<dbReference type="EMBL" id="BGPR01000095">
    <property type="protein sequence ID" value="GBL93588.1"/>
    <property type="molecule type" value="Genomic_DNA"/>
</dbReference>
<dbReference type="Proteomes" id="UP000499080">
    <property type="component" value="Unassembled WGS sequence"/>
</dbReference>
<comment type="caution">
    <text evidence="1">The sequence shown here is derived from an EMBL/GenBank/DDBJ whole genome shotgun (WGS) entry which is preliminary data.</text>
</comment>
<accession>A0A4Y2BNE9</accession>
<gene>
    <name evidence="1" type="ORF">AVEN_25596_1</name>
</gene>
<reference evidence="1 2" key="1">
    <citation type="journal article" date="2019" name="Sci. Rep.">
        <title>Orb-weaving spider Araneus ventricosus genome elucidates the spidroin gene catalogue.</title>
        <authorList>
            <person name="Kono N."/>
            <person name="Nakamura H."/>
            <person name="Ohtoshi R."/>
            <person name="Moran D.A.P."/>
            <person name="Shinohara A."/>
            <person name="Yoshida Y."/>
            <person name="Fujiwara M."/>
            <person name="Mori M."/>
            <person name="Tomita M."/>
            <person name="Arakawa K."/>
        </authorList>
    </citation>
    <scope>NUCLEOTIDE SEQUENCE [LARGE SCALE GENOMIC DNA]</scope>
</reference>
<name>A0A4Y2BNE9_ARAVE</name>
<protein>
    <submittedName>
        <fullName evidence="1">Uncharacterized protein</fullName>
    </submittedName>
</protein>
<organism evidence="1 2">
    <name type="scientific">Araneus ventricosus</name>
    <name type="common">Orbweaver spider</name>
    <name type="synonym">Epeira ventricosa</name>
    <dbReference type="NCBI Taxonomy" id="182803"/>
    <lineage>
        <taxon>Eukaryota</taxon>
        <taxon>Metazoa</taxon>
        <taxon>Ecdysozoa</taxon>
        <taxon>Arthropoda</taxon>
        <taxon>Chelicerata</taxon>
        <taxon>Arachnida</taxon>
        <taxon>Araneae</taxon>
        <taxon>Araneomorphae</taxon>
        <taxon>Entelegynae</taxon>
        <taxon>Araneoidea</taxon>
        <taxon>Araneidae</taxon>
        <taxon>Araneus</taxon>
    </lineage>
</organism>
<dbReference type="AlphaFoldDB" id="A0A4Y2BNE9"/>
<proteinExistence type="predicted"/>
<keyword evidence="2" id="KW-1185">Reference proteome</keyword>
<sequence>MKEVFDINGDQSRGDFEMYKVTVCNYTDEGKKLAFNEFASLGFEYALAACVNPYSKFCKEVDDFIMRSAAYVKEITESDECK</sequence>
<evidence type="ECO:0000313" key="1">
    <source>
        <dbReference type="EMBL" id="GBL93588.1"/>
    </source>
</evidence>
<evidence type="ECO:0000313" key="2">
    <source>
        <dbReference type="Proteomes" id="UP000499080"/>
    </source>
</evidence>